<organism evidence="1 2">
    <name type="scientific">Bacteroides fragilis</name>
    <dbReference type="NCBI Taxonomy" id="817"/>
    <lineage>
        <taxon>Bacteria</taxon>
        <taxon>Pseudomonadati</taxon>
        <taxon>Bacteroidota</taxon>
        <taxon>Bacteroidia</taxon>
        <taxon>Bacteroidales</taxon>
        <taxon>Bacteroidaceae</taxon>
        <taxon>Bacteroides</taxon>
    </lineage>
</organism>
<proteinExistence type="predicted"/>
<dbReference type="Pfam" id="PF20338">
    <property type="entry name" value="DUF6633"/>
    <property type="match status" value="1"/>
</dbReference>
<evidence type="ECO:0000313" key="1">
    <source>
        <dbReference type="EMBL" id="RGV56513.1"/>
    </source>
</evidence>
<dbReference type="EMBL" id="QRZH01000004">
    <property type="protein sequence ID" value="RGV56513.1"/>
    <property type="molecule type" value="Genomic_DNA"/>
</dbReference>
<dbReference type="AlphaFoldDB" id="A0A412YGG9"/>
<dbReference type="RefSeq" id="WP_122142029.1">
    <property type="nucleotide sequence ID" value="NZ_JAFKPL010000045.1"/>
</dbReference>
<name>A0A412YGG9_BACFG</name>
<reference evidence="1 2" key="1">
    <citation type="submission" date="2018-08" db="EMBL/GenBank/DDBJ databases">
        <title>A genome reference for cultivated species of the human gut microbiota.</title>
        <authorList>
            <person name="Zou Y."/>
            <person name="Xue W."/>
            <person name="Luo G."/>
        </authorList>
    </citation>
    <scope>NUCLEOTIDE SEQUENCE [LARGE SCALE GENOMIC DNA]</scope>
    <source>
        <strain evidence="1 2">AF14-26</strain>
    </source>
</reference>
<protein>
    <submittedName>
        <fullName evidence="1">Uncharacterized protein</fullName>
    </submittedName>
</protein>
<comment type="caution">
    <text evidence="1">The sequence shown here is derived from an EMBL/GenBank/DDBJ whole genome shotgun (WGS) entry which is preliminary data.</text>
</comment>
<dbReference type="Proteomes" id="UP000286270">
    <property type="component" value="Unassembled WGS sequence"/>
</dbReference>
<gene>
    <name evidence="1" type="ORF">DWW08_05905</name>
</gene>
<dbReference type="InterPro" id="IPR046573">
    <property type="entry name" value="DUF6633"/>
</dbReference>
<accession>A0A412YGG9</accession>
<sequence>MKQKALLNKYPDPAQFILDYNPDLQFKLVRCNATHSELALNDSIPSLGLLSSTYGDETPIEWLKIQFGSLNDFAEVSIKIAKEQLSELSEIFLSEYYYINTAEICFFIARFKAGKYGRFYGAIDPMKITSAMLDYISERRKDIERKEREEYRMQREKEIEERGNNRISYAEYQELKRRAESGDEKARKMLMSS</sequence>
<evidence type="ECO:0000313" key="2">
    <source>
        <dbReference type="Proteomes" id="UP000286270"/>
    </source>
</evidence>